<proteinExistence type="inferred from homology"/>
<sequence>MRFFSLLIILLPFSLMAQSRLLIGTYTKSMHVYSFNAETGALTAQDSTQELNNPSFLTVAPGGQAVYAVGEAGGGKVYALGLNGNQLLLKNTQSSGGNGPCHITIDKAGRNVIVANYGSGSVSVLPVLADGSLGAPLQTIQHTGSSVVESRQKGPHAHSANFSPDEKQVFVADLGIDKIMVYDYHPDNKQTPLTPAAIPFVATKPGMGPRHFTFHPNGKYAYVVGELNGDVTAYHYKGGTLIPFQSLSSAPGASVKFGLADVHISPDGKFLYLSDRDKQNYLAIFTINKNTGKLSFSGHQSTLGENPRNFLIDPSGKFVLAANQSTNNVVVFKRDLVSGKLTPTGYEISVQKPVCLQLVK</sequence>
<dbReference type="OrthoDB" id="9790815at2"/>
<dbReference type="STRING" id="536979.SAMN04488055_2939"/>
<dbReference type="PANTHER" id="PTHR30344:SF1">
    <property type="entry name" value="6-PHOSPHOGLUCONOLACTONASE"/>
    <property type="match status" value="1"/>
</dbReference>
<dbReference type="Pfam" id="PF10282">
    <property type="entry name" value="Lactonase"/>
    <property type="match status" value="1"/>
</dbReference>
<evidence type="ECO:0000256" key="1">
    <source>
        <dbReference type="ARBA" id="ARBA00005564"/>
    </source>
</evidence>
<accession>A0A1N6GS58</accession>
<dbReference type="AlphaFoldDB" id="A0A1N6GS58"/>
<dbReference type="GO" id="GO:0017057">
    <property type="term" value="F:6-phosphogluconolactonase activity"/>
    <property type="evidence" value="ECO:0007669"/>
    <property type="project" value="TreeGrafter"/>
</dbReference>
<name>A0A1N6GS58_9BACT</name>
<keyword evidence="2" id="KW-0119">Carbohydrate metabolism</keyword>
<evidence type="ECO:0000313" key="4">
    <source>
        <dbReference type="Proteomes" id="UP000185003"/>
    </source>
</evidence>
<dbReference type="InterPro" id="IPR015943">
    <property type="entry name" value="WD40/YVTN_repeat-like_dom_sf"/>
</dbReference>
<dbReference type="GO" id="GO:0006006">
    <property type="term" value="P:glucose metabolic process"/>
    <property type="evidence" value="ECO:0007669"/>
    <property type="project" value="UniProtKB-KW"/>
</dbReference>
<dbReference type="SUPFAM" id="SSF51004">
    <property type="entry name" value="C-terminal (heme d1) domain of cytochrome cd1-nitrite reductase"/>
    <property type="match status" value="1"/>
</dbReference>
<dbReference type="InterPro" id="IPR011048">
    <property type="entry name" value="Haem_d1_sf"/>
</dbReference>
<dbReference type="PANTHER" id="PTHR30344">
    <property type="entry name" value="6-PHOSPHOGLUCONOLACTONASE-RELATED"/>
    <property type="match status" value="1"/>
</dbReference>
<organism evidence="3 4">
    <name type="scientific">Chitinophaga niabensis</name>
    <dbReference type="NCBI Taxonomy" id="536979"/>
    <lineage>
        <taxon>Bacteria</taxon>
        <taxon>Pseudomonadati</taxon>
        <taxon>Bacteroidota</taxon>
        <taxon>Chitinophagia</taxon>
        <taxon>Chitinophagales</taxon>
        <taxon>Chitinophagaceae</taxon>
        <taxon>Chitinophaga</taxon>
    </lineage>
</organism>
<reference evidence="3 4" key="1">
    <citation type="submission" date="2016-11" db="EMBL/GenBank/DDBJ databases">
        <authorList>
            <person name="Jaros S."/>
            <person name="Januszkiewicz K."/>
            <person name="Wedrychowicz H."/>
        </authorList>
    </citation>
    <scope>NUCLEOTIDE SEQUENCE [LARGE SCALE GENOMIC DNA]</scope>
    <source>
        <strain evidence="3 4">DSM 24787</strain>
    </source>
</reference>
<dbReference type="RefSeq" id="WP_074239953.1">
    <property type="nucleotide sequence ID" value="NZ_FSRA01000001.1"/>
</dbReference>
<dbReference type="Proteomes" id="UP000185003">
    <property type="component" value="Unassembled WGS sequence"/>
</dbReference>
<dbReference type="InterPro" id="IPR019405">
    <property type="entry name" value="Lactonase_7-beta_prop"/>
</dbReference>
<dbReference type="InterPro" id="IPR050282">
    <property type="entry name" value="Cycloisomerase_2"/>
</dbReference>
<dbReference type="GO" id="GO:0005829">
    <property type="term" value="C:cytosol"/>
    <property type="evidence" value="ECO:0007669"/>
    <property type="project" value="TreeGrafter"/>
</dbReference>
<keyword evidence="4" id="KW-1185">Reference proteome</keyword>
<evidence type="ECO:0000256" key="2">
    <source>
        <dbReference type="ARBA" id="ARBA00022526"/>
    </source>
</evidence>
<keyword evidence="2" id="KW-0313">Glucose metabolism</keyword>
<evidence type="ECO:0000313" key="3">
    <source>
        <dbReference type="EMBL" id="SIO10343.1"/>
    </source>
</evidence>
<comment type="similarity">
    <text evidence="1">Belongs to the cycloisomerase 2 family.</text>
</comment>
<dbReference type="EMBL" id="FSRA01000001">
    <property type="protein sequence ID" value="SIO10343.1"/>
    <property type="molecule type" value="Genomic_DNA"/>
</dbReference>
<dbReference type="Gene3D" id="2.130.10.10">
    <property type="entry name" value="YVTN repeat-like/Quinoprotein amine dehydrogenase"/>
    <property type="match status" value="1"/>
</dbReference>
<gene>
    <name evidence="3" type="ORF">SAMN04488055_2939</name>
</gene>
<protein>
    <submittedName>
        <fullName evidence="3">6-phosphogluconolactonase</fullName>
    </submittedName>
</protein>